<gene>
    <name evidence="1" type="ORF">AVDCRST_MAG48-1786</name>
</gene>
<dbReference type="AlphaFoldDB" id="A0A6J4KJB3"/>
<proteinExistence type="predicted"/>
<evidence type="ECO:0000313" key="1">
    <source>
        <dbReference type="EMBL" id="CAA9307198.1"/>
    </source>
</evidence>
<protein>
    <submittedName>
        <fullName evidence="1">Uncharacterized protein</fullName>
    </submittedName>
</protein>
<organism evidence="1">
    <name type="scientific">uncultured Friedmanniella sp</name>
    <dbReference type="NCBI Taxonomy" id="335381"/>
    <lineage>
        <taxon>Bacteria</taxon>
        <taxon>Bacillati</taxon>
        <taxon>Actinomycetota</taxon>
        <taxon>Actinomycetes</taxon>
        <taxon>Propionibacteriales</taxon>
        <taxon>Nocardioidaceae</taxon>
        <taxon>Friedmanniella</taxon>
        <taxon>environmental samples</taxon>
    </lineage>
</organism>
<dbReference type="EMBL" id="CADCTS010000259">
    <property type="protein sequence ID" value="CAA9307198.1"/>
    <property type="molecule type" value="Genomic_DNA"/>
</dbReference>
<reference evidence="1" key="1">
    <citation type="submission" date="2020-02" db="EMBL/GenBank/DDBJ databases">
        <authorList>
            <person name="Meier V. D."/>
        </authorList>
    </citation>
    <scope>NUCLEOTIDE SEQUENCE</scope>
    <source>
        <strain evidence="1">AVDCRST_MAG48</strain>
    </source>
</reference>
<accession>A0A6J4KJB3</accession>
<sequence length="53" mass="5222">MVVPFLLLLPGAAVPPPVVGHAPELVGVLPDVGTEHLAERPGQGSSAASSGAR</sequence>
<name>A0A6J4KJB3_9ACTN</name>